<reference evidence="1 2" key="1">
    <citation type="submission" date="2016-02" db="EMBL/GenBank/DDBJ databases">
        <title>Genome analysis of coral dinoflagellate symbionts highlights evolutionary adaptations to a symbiotic lifestyle.</title>
        <authorList>
            <person name="Aranda M."/>
            <person name="Li Y."/>
            <person name="Liew Y.J."/>
            <person name="Baumgarten S."/>
            <person name="Simakov O."/>
            <person name="Wilson M."/>
            <person name="Piel J."/>
            <person name="Ashoor H."/>
            <person name="Bougouffa S."/>
            <person name="Bajic V.B."/>
            <person name="Ryu T."/>
            <person name="Ravasi T."/>
            <person name="Bayer T."/>
            <person name="Micklem G."/>
            <person name="Kim H."/>
            <person name="Bhak J."/>
            <person name="Lajeunesse T.C."/>
            <person name="Voolstra C.R."/>
        </authorList>
    </citation>
    <scope>NUCLEOTIDE SEQUENCE [LARGE SCALE GENOMIC DNA]</scope>
    <source>
        <strain evidence="1 2">CCMP2467</strain>
    </source>
</reference>
<dbReference type="EMBL" id="LSRX01000050">
    <property type="protein sequence ID" value="OLQ11999.1"/>
    <property type="molecule type" value="Genomic_DNA"/>
</dbReference>
<proteinExistence type="predicted"/>
<sequence length="115" mass="12255">MPRKIFPGTLRGAQAGGLRMVAEGVDEGIRTMQVDTRSEPQGAPMTTPIPSTAAMLFLAPSVPVTWSSVSSVKQSILTFLAPGPEMVGCAPTDKDADGRPRLVREVLRQRDGKHA</sequence>
<dbReference type="AlphaFoldDB" id="A0A1Q9EX68"/>
<accession>A0A1Q9EX68</accession>
<evidence type="ECO:0000313" key="2">
    <source>
        <dbReference type="Proteomes" id="UP000186817"/>
    </source>
</evidence>
<gene>
    <name evidence="1" type="ORF">AK812_SmicGene4116</name>
</gene>
<evidence type="ECO:0000313" key="1">
    <source>
        <dbReference type="EMBL" id="OLQ11999.1"/>
    </source>
</evidence>
<name>A0A1Q9EX68_SYMMI</name>
<protein>
    <submittedName>
        <fullName evidence="1">Uncharacterized protein</fullName>
    </submittedName>
</protein>
<keyword evidence="2" id="KW-1185">Reference proteome</keyword>
<organism evidence="1 2">
    <name type="scientific">Symbiodinium microadriaticum</name>
    <name type="common">Dinoflagellate</name>
    <name type="synonym">Zooxanthella microadriatica</name>
    <dbReference type="NCBI Taxonomy" id="2951"/>
    <lineage>
        <taxon>Eukaryota</taxon>
        <taxon>Sar</taxon>
        <taxon>Alveolata</taxon>
        <taxon>Dinophyceae</taxon>
        <taxon>Suessiales</taxon>
        <taxon>Symbiodiniaceae</taxon>
        <taxon>Symbiodinium</taxon>
    </lineage>
</organism>
<dbReference type="Proteomes" id="UP000186817">
    <property type="component" value="Unassembled WGS sequence"/>
</dbReference>
<comment type="caution">
    <text evidence="1">The sequence shown here is derived from an EMBL/GenBank/DDBJ whole genome shotgun (WGS) entry which is preliminary data.</text>
</comment>